<evidence type="ECO:0000256" key="1">
    <source>
        <dbReference type="SAM" id="MobiDB-lite"/>
    </source>
</evidence>
<gene>
    <name evidence="2" type="ORF">EVAR_91262_1</name>
</gene>
<organism evidence="2 3">
    <name type="scientific">Eumeta variegata</name>
    <name type="common">Bagworm moth</name>
    <name type="synonym">Eumeta japonica</name>
    <dbReference type="NCBI Taxonomy" id="151549"/>
    <lineage>
        <taxon>Eukaryota</taxon>
        <taxon>Metazoa</taxon>
        <taxon>Ecdysozoa</taxon>
        <taxon>Arthropoda</taxon>
        <taxon>Hexapoda</taxon>
        <taxon>Insecta</taxon>
        <taxon>Pterygota</taxon>
        <taxon>Neoptera</taxon>
        <taxon>Endopterygota</taxon>
        <taxon>Lepidoptera</taxon>
        <taxon>Glossata</taxon>
        <taxon>Ditrysia</taxon>
        <taxon>Tineoidea</taxon>
        <taxon>Psychidae</taxon>
        <taxon>Oiketicinae</taxon>
        <taxon>Eumeta</taxon>
    </lineage>
</organism>
<sequence length="98" mass="11123">MPRGRPSTRGPSPPSPPGIWKLPGTRSIERQRLLSLPPRPAHPSNPWEGISPEPPRPPRQASLPRRHFPRPRPRAPHRLERHPNGDGRSPRSFELGDR</sequence>
<keyword evidence="3" id="KW-1185">Reference proteome</keyword>
<evidence type="ECO:0000313" key="2">
    <source>
        <dbReference type="EMBL" id="GBP09549.1"/>
    </source>
</evidence>
<name>A0A4C1T4W3_EUMVA</name>
<dbReference type="EMBL" id="BGZK01004542">
    <property type="protein sequence ID" value="GBP09549.1"/>
    <property type="molecule type" value="Genomic_DNA"/>
</dbReference>
<feature type="compositionally biased region" description="Basic residues" evidence="1">
    <location>
        <begin position="64"/>
        <end position="76"/>
    </location>
</feature>
<feature type="compositionally biased region" description="Low complexity" evidence="1">
    <location>
        <begin position="1"/>
        <end position="10"/>
    </location>
</feature>
<feature type="compositionally biased region" description="Basic and acidic residues" evidence="1">
    <location>
        <begin position="77"/>
        <end position="98"/>
    </location>
</feature>
<reference evidence="2 3" key="1">
    <citation type="journal article" date="2019" name="Commun. Biol.">
        <title>The bagworm genome reveals a unique fibroin gene that provides high tensile strength.</title>
        <authorList>
            <person name="Kono N."/>
            <person name="Nakamura H."/>
            <person name="Ohtoshi R."/>
            <person name="Tomita M."/>
            <person name="Numata K."/>
            <person name="Arakawa K."/>
        </authorList>
    </citation>
    <scope>NUCLEOTIDE SEQUENCE [LARGE SCALE GENOMIC DNA]</scope>
</reference>
<dbReference type="AlphaFoldDB" id="A0A4C1T4W3"/>
<proteinExistence type="predicted"/>
<protein>
    <submittedName>
        <fullName evidence="2">Uncharacterized protein</fullName>
    </submittedName>
</protein>
<evidence type="ECO:0000313" key="3">
    <source>
        <dbReference type="Proteomes" id="UP000299102"/>
    </source>
</evidence>
<accession>A0A4C1T4W3</accession>
<dbReference type="Proteomes" id="UP000299102">
    <property type="component" value="Unassembled WGS sequence"/>
</dbReference>
<feature type="region of interest" description="Disordered" evidence="1">
    <location>
        <begin position="1"/>
        <end position="98"/>
    </location>
</feature>
<comment type="caution">
    <text evidence="2">The sequence shown here is derived from an EMBL/GenBank/DDBJ whole genome shotgun (WGS) entry which is preliminary data.</text>
</comment>